<dbReference type="PANTHER" id="PTHR12203">
    <property type="entry name" value="KDEL LYS-ASP-GLU-LEU CONTAINING - RELATED"/>
    <property type="match status" value="1"/>
</dbReference>
<dbReference type="Pfam" id="PF05686">
    <property type="entry name" value="Glyco_transf_90"/>
    <property type="match status" value="1"/>
</dbReference>
<evidence type="ECO:0000256" key="1">
    <source>
        <dbReference type="ARBA" id="ARBA00010118"/>
    </source>
</evidence>
<evidence type="ECO:0000313" key="4">
    <source>
        <dbReference type="EMBL" id="KAF5835937.1"/>
    </source>
</evidence>
<evidence type="ECO:0000259" key="3">
    <source>
        <dbReference type="SMART" id="SM00672"/>
    </source>
</evidence>
<name>A0ABQ7GMV3_DUNSA</name>
<dbReference type="InterPro" id="IPR006598">
    <property type="entry name" value="CAP10"/>
</dbReference>
<organism evidence="4 5">
    <name type="scientific">Dunaliella salina</name>
    <name type="common">Green alga</name>
    <name type="synonym">Protococcus salinus</name>
    <dbReference type="NCBI Taxonomy" id="3046"/>
    <lineage>
        <taxon>Eukaryota</taxon>
        <taxon>Viridiplantae</taxon>
        <taxon>Chlorophyta</taxon>
        <taxon>core chlorophytes</taxon>
        <taxon>Chlorophyceae</taxon>
        <taxon>CS clade</taxon>
        <taxon>Chlamydomonadales</taxon>
        <taxon>Dunaliellaceae</taxon>
        <taxon>Dunaliella</taxon>
    </lineage>
</organism>
<evidence type="ECO:0000313" key="5">
    <source>
        <dbReference type="Proteomes" id="UP000815325"/>
    </source>
</evidence>
<dbReference type="EMBL" id="MU069682">
    <property type="protein sequence ID" value="KAF5835937.1"/>
    <property type="molecule type" value="Genomic_DNA"/>
</dbReference>
<evidence type="ECO:0000256" key="2">
    <source>
        <dbReference type="ARBA" id="ARBA00022679"/>
    </source>
</evidence>
<accession>A0ABQ7GMV3</accession>
<reference evidence="4" key="1">
    <citation type="submission" date="2017-08" db="EMBL/GenBank/DDBJ databases">
        <authorList>
            <person name="Polle J.E."/>
            <person name="Barry K."/>
            <person name="Cushman J."/>
            <person name="Schmutz J."/>
            <person name="Tran D."/>
            <person name="Hathwaick L.T."/>
            <person name="Yim W.C."/>
            <person name="Jenkins J."/>
            <person name="Mckie-Krisberg Z.M."/>
            <person name="Prochnik S."/>
            <person name="Lindquist E."/>
            <person name="Dockter R.B."/>
            <person name="Adam C."/>
            <person name="Molina H."/>
            <person name="Bunkerborg J."/>
            <person name="Jin E."/>
            <person name="Buchheim M."/>
            <person name="Magnuson J."/>
        </authorList>
    </citation>
    <scope>NUCLEOTIDE SEQUENCE</scope>
    <source>
        <strain evidence="4">CCAP 19/18</strain>
    </source>
</reference>
<dbReference type="PANTHER" id="PTHR12203:SF35">
    <property type="entry name" value="PROTEIN O-GLUCOSYLTRANSFERASE 1"/>
    <property type="match status" value="1"/>
</dbReference>
<dbReference type="SMART" id="SM00672">
    <property type="entry name" value="CAP10"/>
    <property type="match status" value="1"/>
</dbReference>
<dbReference type="GO" id="GO:0016740">
    <property type="term" value="F:transferase activity"/>
    <property type="evidence" value="ECO:0007669"/>
    <property type="project" value="UniProtKB-KW"/>
</dbReference>
<gene>
    <name evidence="4" type="ORF">DUNSADRAFT_6648</name>
</gene>
<feature type="domain" description="Glycosyl transferase CAP10" evidence="3">
    <location>
        <begin position="78"/>
        <end position="323"/>
    </location>
</feature>
<protein>
    <submittedName>
        <fullName evidence="4">Glycosyl transferase family 90-domain-containing protein</fullName>
    </submittedName>
</protein>
<comment type="caution">
    <text evidence="4">The sequence shown here is derived from an EMBL/GenBank/DDBJ whole genome shotgun (WGS) entry which is preliminary data.</text>
</comment>
<proteinExistence type="inferred from homology"/>
<sequence length="371" mass="41573">MLSTFCRWGKSPAKQTPNVGHAPLSLSGPRPSCYLLAASQGGAASAGTETTHGEMQLQSHYSTLRNPSRCKTLKTCKLMCSLDFRSNNGNYGKTSRPLPMFYYSRTALREPGFLLPYKFTFLDLSRHRNAFVDVPWSKKISKGIFRGATSCGTYATNTWRSMPRTQLVWACRNRTDVCDGGFSKWAQITEGAKKAMEEEFHGLLPHVPMREYSRYKYIIVPDGNTAPTSRMATFFSNSAVIKQVTPVKEFFYSNLQPYVHYIPLSYKMTDIASVLDWARANDGLAAAIARNARSWALMYLNNECVANYMKDVFDSYARIMAPDFVPGSSGFPYKEIKLNPRVATYLGRRCAGLKGPCGSMNRQWQGRAGGM</sequence>
<dbReference type="InterPro" id="IPR051091">
    <property type="entry name" value="O-Glucosyltr/Glycosyltrsf_90"/>
</dbReference>
<dbReference type="Proteomes" id="UP000815325">
    <property type="component" value="Unassembled WGS sequence"/>
</dbReference>
<comment type="similarity">
    <text evidence="1">Belongs to the glycosyltransferase 90 family.</text>
</comment>
<keyword evidence="2 4" id="KW-0808">Transferase</keyword>
<keyword evidence="5" id="KW-1185">Reference proteome</keyword>